<sequence length="66" mass="7512">MDAYGMPVAHTAPMLIGNGLFPKLVFYLQGAEKVDGFPTCGRRSQKWVNIPWFTLLFQEKKLNLLL</sequence>
<dbReference type="VEuPathDB" id="FungiDB:EYZ11_000907"/>
<gene>
    <name evidence="1" type="ORF">EYZ11_000907</name>
</gene>
<proteinExistence type="predicted"/>
<dbReference type="EMBL" id="SOSA01000014">
    <property type="protein sequence ID" value="THC99640.1"/>
    <property type="molecule type" value="Genomic_DNA"/>
</dbReference>
<reference evidence="1 2" key="1">
    <citation type="submission" date="2019-03" db="EMBL/GenBank/DDBJ databases">
        <title>The genome sequence of a newly discovered highly antifungal drug resistant Aspergillus species, Aspergillus tanneri NIH 1004.</title>
        <authorList>
            <person name="Mounaud S."/>
            <person name="Singh I."/>
            <person name="Joardar V."/>
            <person name="Pakala S."/>
            <person name="Pakala S."/>
            <person name="Venepally P."/>
            <person name="Hoover J."/>
            <person name="Nierman W."/>
            <person name="Chung J."/>
            <person name="Losada L."/>
        </authorList>
    </citation>
    <scope>NUCLEOTIDE SEQUENCE [LARGE SCALE GENOMIC DNA]</scope>
    <source>
        <strain evidence="1 2">NIH1004</strain>
    </source>
</reference>
<accession>A0A4V6RQZ1</accession>
<dbReference type="Proteomes" id="UP000308092">
    <property type="component" value="Unassembled WGS sequence"/>
</dbReference>
<name>A0A4V6RQZ1_9EURO</name>
<evidence type="ECO:0000313" key="2">
    <source>
        <dbReference type="Proteomes" id="UP000308092"/>
    </source>
</evidence>
<protein>
    <submittedName>
        <fullName evidence="1">Uncharacterized protein</fullName>
    </submittedName>
</protein>
<comment type="caution">
    <text evidence="1">The sequence shown here is derived from an EMBL/GenBank/DDBJ whole genome shotgun (WGS) entry which is preliminary data.</text>
</comment>
<keyword evidence="2" id="KW-1185">Reference proteome</keyword>
<dbReference type="AlphaFoldDB" id="A0A4V6RQZ1"/>
<organism evidence="1 2">
    <name type="scientific">Aspergillus tanneri</name>
    <dbReference type="NCBI Taxonomy" id="1220188"/>
    <lineage>
        <taxon>Eukaryota</taxon>
        <taxon>Fungi</taxon>
        <taxon>Dikarya</taxon>
        <taxon>Ascomycota</taxon>
        <taxon>Pezizomycotina</taxon>
        <taxon>Eurotiomycetes</taxon>
        <taxon>Eurotiomycetidae</taxon>
        <taxon>Eurotiales</taxon>
        <taxon>Aspergillaceae</taxon>
        <taxon>Aspergillus</taxon>
        <taxon>Aspergillus subgen. Circumdati</taxon>
    </lineage>
</organism>
<evidence type="ECO:0000313" key="1">
    <source>
        <dbReference type="EMBL" id="THC99640.1"/>
    </source>
</evidence>